<evidence type="ECO:0000256" key="2">
    <source>
        <dbReference type="ARBA" id="ARBA00022840"/>
    </source>
</evidence>
<dbReference type="SUPFAM" id="SSF52540">
    <property type="entry name" value="P-loop containing nucleoside triphosphate hydrolases"/>
    <property type="match status" value="1"/>
</dbReference>
<dbReference type="Pfam" id="PF00005">
    <property type="entry name" value="ABC_tran"/>
    <property type="match status" value="1"/>
</dbReference>
<dbReference type="OrthoDB" id="6500128at2759"/>
<evidence type="ECO:0000313" key="4">
    <source>
        <dbReference type="EMBL" id="CAH1784336.1"/>
    </source>
</evidence>
<evidence type="ECO:0000313" key="5">
    <source>
        <dbReference type="Proteomes" id="UP000749559"/>
    </source>
</evidence>
<gene>
    <name evidence="4" type="ORF">OFUS_LOCUS10552</name>
</gene>
<dbReference type="AlphaFoldDB" id="A0A8S4NSD6"/>
<dbReference type="GO" id="GO:0042626">
    <property type="term" value="F:ATPase-coupled transmembrane transporter activity"/>
    <property type="evidence" value="ECO:0007669"/>
    <property type="project" value="TreeGrafter"/>
</dbReference>
<proteinExistence type="predicted"/>
<dbReference type="EMBL" id="CAIIXF020000005">
    <property type="protein sequence ID" value="CAH1784336.1"/>
    <property type="molecule type" value="Genomic_DNA"/>
</dbReference>
<dbReference type="GO" id="GO:0005524">
    <property type="term" value="F:ATP binding"/>
    <property type="evidence" value="ECO:0007669"/>
    <property type="project" value="UniProtKB-KW"/>
</dbReference>
<evidence type="ECO:0000259" key="3">
    <source>
        <dbReference type="Pfam" id="PF00005"/>
    </source>
</evidence>
<keyword evidence="5" id="KW-1185">Reference proteome</keyword>
<feature type="non-terminal residue" evidence="4">
    <location>
        <position position="1"/>
    </location>
</feature>
<dbReference type="FunFam" id="3.40.50.300:FF:003492">
    <property type="entry name" value="AGAP012735-PA"/>
    <property type="match status" value="1"/>
</dbReference>
<dbReference type="Gene3D" id="3.40.50.300">
    <property type="entry name" value="P-loop containing nucleotide triphosphate hydrolases"/>
    <property type="match status" value="1"/>
</dbReference>
<protein>
    <recommendedName>
        <fullName evidence="3">ABC transporter domain-containing protein</fullName>
    </recommendedName>
</protein>
<comment type="caution">
    <text evidence="4">The sequence shown here is derived from an EMBL/GenBank/DDBJ whole genome shotgun (WGS) entry which is preliminary data.</text>
</comment>
<dbReference type="Proteomes" id="UP000749559">
    <property type="component" value="Unassembled WGS sequence"/>
</dbReference>
<keyword evidence="2" id="KW-0067">ATP-binding</keyword>
<dbReference type="InterPro" id="IPR027417">
    <property type="entry name" value="P-loop_NTPase"/>
</dbReference>
<dbReference type="InterPro" id="IPR050173">
    <property type="entry name" value="ABC_transporter_C-like"/>
</dbReference>
<dbReference type="GO" id="GO:0016887">
    <property type="term" value="F:ATP hydrolysis activity"/>
    <property type="evidence" value="ECO:0007669"/>
    <property type="project" value="InterPro"/>
</dbReference>
<evidence type="ECO:0000256" key="1">
    <source>
        <dbReference type="ARBA" id="ARBA00022741"/>
    </source>
</evidence>
<keyword evidence="1" id="KW-0547">Nucleotide-binding</keyword>
<dbReference type="InterPro" id="IPR003439">
    <property type="entry name" value="ABC_transporter-like_ATP-bd"/>
</dbReference>
<organism evidence="4 5">
    <name type="scientific">Owenia fusiformis</name>
    <name type="common">Polychaete worm</name>
    <dbReference type="NCBI Taxonomy" id="6347"/>
    <lineage>
        <taxon>Eukaryota</taxon>
        <taxon>Metazoa</taxon>
        <taxon>Spiralia</taxon>
        <taxon>Lophotrochozoa</taxon>
        <taxon>Annelida</taxon>
        <taxon>Polychaeta</taxon>
        <taxon>Sedentaria</taxon>
        <taxon>Canalipalpata</taxon>
        <taxon>Sabellida</taxon>
        <taxon>Oweniida</taxon>
        <taxon>Oweniidae</taxon>
        <taxon>Owenia</taxon>
    </lineage>
</organism>
<feature type="domain" description="ABC transporter" evidence="3">
    <location>
        <begin position="3"/>
        <end position="36"/>
    </location>
</feature>
<dbReference type="PANTHER" id="PTHR24223">
    <property type="entry name" value="ATP-BINDING CASSETTE SUB-FAMILY C"/>
    <property type="match status" value="1"/>
</dbReference>
<dbReference type="PANTHER" id="PTHR24223:SF447">
    <property type="entry name" value="MULTIDRUG RESISTANCE-ASSOCIATED PROTEIN 5"/>
    <property type="match status" value="1"/>
</dbReference>
<dbReference type="GO" id="GO:0016020">
    <property type="term" value="C:membrane"/>
    <property type="evidence" value="ECO:0007669"/>
    <property type="project" value="TreeGrafter"/>
</dbReference>
<name>A0A8S4NSD6_OWEFU</name>
<accession>A0A8S4NSD6</accession>
<sequence>VLENGENFSVGERQLLCMARALLRGNKILLLDEATASIDNETDKLIQQTIKEGFSHCTVLTIAHRIHTVKHYDRIMVIQNGEIVEFDSPDVLFEDPNSHLHKMINS</sequence>
<reference evidence="4" key="1">
    <citation type="submission" date="2022-03" db="EMBL/GenBank/DDBJ databases">
        <authorList>
            <person name="Martin C."/>
        </authorList>
    </citation>
    <scope>NUCLEOTIDE SEQUENCE</scope>
</reference>